<organism evidence="2 3">
    <name type="scientific">Candidatus Falkowbacteria bacterium CG10_big_fil_rev_8_21_14_0_10_37_18</name>
    <dbReference type="NCBI Taxonomy" id="1974562"/>
    <lineage>
        <taxon>Bacteria</taxon>
        <taxon>Candidatus Falkowiibacteriota</taxon>
    </lineage>
</organism>
<evidence type="ECO:0000313" key="2">
    <source>
        <dbReference type="EMBL" id="PIR95739.1"/>
    </source>
</evidence>
<feature type="transmembrane region" description="Helical" evidence="1">
    <location>
        <begin position="133"/>
        <end position="155"/>
    </location>
</feature>
<evidence type="ECO:0000313" key="3">
    <source>
        <dbReference type="Proteomes" id="UP000229972"/>
    </source>
</evidence>
<dbReference type="Proteomes" id="UP000229972">
    <property type="component" value="Unassembled WGS sequence"/>
</dbReference>
<dbReference type="PANTHER" id="PTHR34300">
    <property type="entry name" value="QUEUOSINE PRECURSOR TRANSPORTER-RELATED"/>
    <property type="match status" value="1"/>
</dbReference>
<proteinExistence type="inferred from homology"/>
<feature type="transmembrane region" description="Helical" evidence="1">
    <location>
        <begin position="26"/>
        <end position="48"/>
    </location>
</feature>
<accession>A0A2H0VBK9</accession>
<keyword evidence="1" id="KW-0472">Membrane</keyword>
<keyword evidence="1" id="KW-0812">Transmembrane</keyword>
<feature type="transmembrane region" description="Helical" evidence="1">
    <location>
        <begin position="89"/>
        <end position="113"/>
    </location>
</feature>
<dbReference type="NCBIfam" id="TIGR00697">
    <property type="entry name" value="queuosine precursor transporter"/>
    <property type="match status" value="1"/>
</dbReference>
<dbReference type="GO" id="GO:0005886">
    <property type="term" value="C:plasma membrane"/>
    <property type="evidence" value="ECO:0007669"/>
    <property type="project" value="UniProtKB-SubCell"/>
</dbReference>
<dbReference type="InterPro" id="IPR003744">
    <property type="entry name" value="YhhQ"/>
</dbReference>
<feature type="transmembrane region" description="Helical" evidence="1">
    <location>
        <begin position="204"/>
        <end position="226"/>
    </location>
</feature>
<keyword evidence="1" id="KW-1133">Transmembrane helix</keyword>
<keyword evidence="1" id="KW-0813">Transport</keyword>
<dbReference type="AlphaFoldDB" id="A0A2H0VBK9"/>
<feature type="transmembrane region" description="Helical" evidence="1">
    <location>
        <begin position="176"/>
        <end position="198"/>
    </location>
</feature>
<dbReference type="GO" id="GO:0022857">
    <property type="term" value="F:transmembrane transporter activity"/>
    <property type="evidence" value="ECO:0007669"/>
    <property type="project" value="UniProtKB-UniRule"/>
</dbReference>
<name>A0A2H0VBK9_9BACT</name>
<sequence length="238" mass="27096">MGVFCLFNFNYLVFISMPSSISTEKINFRIIIALTLYLASLFAANTLGLKIMPFIFGTHLSVSIIFFPFVFLTTDVIGQVYGRRMAKNFVMAGFISVAVFMLYSLISLSAPWSQGGLAFKDSYNTIFSVSLRMSLASLLAYVIGEYQDVLAFFWFKKKLNDKAFWLQSNLSNLWSQFLDTGIFMLVAFIGVYPLKTIILMGLPWWLYKVGMGFVYTPLSYLGIHLLSYENKSQQNQDI</sequence>
<dbReference type="EMBL" id="PFAL01000011">
    <property type="protein sequence ID" value="PIR95739.1"/>
    <property type="molecule type" value="Genomic_DNA"/>
</dbReference>
<comment type="similarity">
    <text evidence="1">Belongs to the vitamin uptake transporter (VUT/ECF) (TC 2.A.88) family. Q precursor transporter subfamily.</text>
</comment>
<keyword evidence="1" id="KW-1003">Cell membrane</keyword>
<evidence type="ECO:0000256" key="1">
    <source>
        <dbReference type="HAMAP-Rule" id="MF_02088"/>
    </source>
</evidence>
<gene>
    <name evidence="2" type="ORF">COT93_00800</name>
</gene>
<reference evidence="3" key="1">
    <citation type="submission" date="2017-09" db="EMBL/GenBank/DDBJ databases">
        <title>Depth-based differentiation of microbial function through sediment-hosted aquifers and enrichment of novel symbionts in the deep terrestrial subsurface.</title>
        <authorList>
            <person name="Probst A.J."/>
            <person name="Ladd B."/>
            <person name="Jarett J.K."/>
            <person name="Geller-Mcgrath D.E."/>
            <person name="Sieber C.M.K."/>
            <person name="Emerson J.B."/>
            <person name="Anantharaman K."/>
            <person name="Thomas B.C."/>
            <person name="Malmstrom R."/>
            <person name="Stieglmeier M."/>
            <person name="Klingl A."/>
            <person name="Woyke T."/>
            <person name="Ryan C.M."/>
            <person name="Banfield J.F."/>
        </authorList>
    </citation>
    <scope>NUCLEOTIDE SEQUENCE [LARGE SCALE GENOMIC DNA]</scope>
</reference>
<dbReference type="PANTHER" id="PTHR34300:SF2">
    <property type="entry name" value="QUEUOSINE PRECURSOR TRANSPORTER-RELATED"/>
    <property type="match status" value="1"/>
</dbReference>
<dbReference type="HAMAP" id="MF_02088">
    <property type="entry name" value="Q_prec_transport"/>
    <property type="match status" value="1"/>
</dbReference>
<protein>
    <recommendedName>
        <fullName evidence="1">Probable queuosine precursor transporter</fullName>
        <shortName evidence="1">Q precursor transporter</shortName>
    </recommendedName>
</protein>
<comment type="caution">
    <text evidence="2">The sequence shown here is derived from an EMBL/GenBank/DDBJ whole genome shotgun (WGS) entry which is preliminary data.</text>
</comment>
<comment type="subcellular location">
    <subcellularLocation>
        <location evidence="1">Cell membrane</location>
        <topology evidence="1">Multi-pass membrane protein</topology>
    </subcellularLocation>
</comment>
<feature type="transmembrane region" description="Helical" evidence="1">
    <location>
        <begin position="54"/>
        <end position="77"/>
    </location>
</feature>
<dbReference type="Pfam" id="PF02592">
    <property type="entry name" value="Vut_1"/>
    <property type="match status" value="1"/>
</dbReference>
<comment type="function">
    <text evidence="1">Involved in the import of queuosine (Q) precursors, required for Q precursor salvage.</text>
</comment>